<dbReference type="Pfam" id="PF00722">
    <property type="entry name" value="Glyco_hydro_16"/>
    <property type="match status" value="1"/>
</dbReference>
<evidence type="ECO:0000259" key="6">
    <source>
        <dbReference type="PROSITE" id="PS51762"/>
    </source>
</evidence>
<dbReference type="SUPFAM" id="SSF49899">
    <property type="entry name" value="Concanavalin A-like lectins/glucanases"/>
    <property type="match status" value="1"/>
</dbReference>
<reference evidence="7" key="1">
    <citation type="submission" date="2020-06" db="EMBL/GenBank/DDBJ databases">
        <authorList>
            <person name="Li T."/>
            <person name="Hu X."/>
            <person name="Zhang T."/>
            <person name="Song X."/>
            <person name="Zhang H."/>
            <person name="Dai N."/>
            <person name="Sheng W."/>
            <person name="Hou X."/>
            <person name="Wei L."/>
        </authorList>
    </citation>
    <scope>NUCLEOTIDE SEQUENCE</scope>
    <source>
        <strain evidence="7">KEN8</strain>
        <tissue evidence="7">Leaf</tissue>
    </source>
</reference>
<keyword evidence="5" id="KW-0961">Cell wall biogenesis/degradation</keyword>
<dbReference type="Pfam" id="PF06955">
    <property type="entry name" value="XET_C"/>
    <property type="match status" value="1"/>
</dbReference>
<keyword evidence="5" id="KW-0964">Secreted</keyword>
<dbReference type="GO" id="GO:0016762">
    <property type="term" value="F:xyloglucan:xyloglucosyl transferase activity"/>
    <property type="evidence" value="ECO:0007669"/>
    <property type="project" value="UniProtKB-EC"/>
</dbReference>
<accession>A0AAW2LRE9</accession>
<feature type="chain" id="PRO_5043099337" description="Xyloglucan endotransglucosylase/hydrolase" evidence="5">
    <location>
        <begin position="24"/>
        <end position="214"/>
    </location>
</feature>
<comment type="function">
    <text evidence="5">Catalyzes xyloglucan endohydrolysis (XEH) and/or endotransglycosylation (XET). Cleaves and religates xyloglucan polymers, an essential constituent of the primary cell wall, and thereby participates in cell wall construction of growing tissues.</text>
</comment>
<evidence type="ECO:0000313" key="7">
    <source>
        <dbReference type="EMBL" id="KAL0321887.1"/>
    </source>
</evidence>
<evidence type="ECO:0000256" key="2">
    <source>
        <dbReference type="ARBA" id="ARBA00022801"/>
    </source>
</evidence>
<evidence type="ECO:0000256" key="4">
    <source>
        <dbReference type="ARBA" id="ARBA00023295"/>
    </source>
</evidence>
<proteinExistence type="inferred from homology"/>
<dbReference type="GO" id="GO:0071555">
    <property type="term" value="P:cell wall organization"/>
    <property type="evidence" value="ECO:0007669"/>
    <property type="project" value="UniProtKB-KW"/>
</dbReference>
<comment type="similarity">
    <text evidence="5">Belongs to the glycosyl hydrolase 16 family.</text>
</comment>
<organism evidence="7">
    <name type="scientific">Sesamum calycinum</name>
    <dbReference type="NCBI Taxonomy" id="2727403"/>
    <lineage>
        <taxon>Eukaryota</taxon>
        <taxon>Viridiplantae</taxon>
        <taxon>Streptophyta</taxon>
        <taxon>Embryophyta</taxon>
        <taxon>Tracheophyta</taxon>
        <taxon>Spermatophyta</taxon>
        <taxon>Magnoliopsida</taxon>
        <taxon>eudicotyledons</taxon>
        <taxon>Gunneridae</taxon>
        <taxon>Pentapetalae</taxon>
        <taxon>asterids</taxon>
        <taxon>lamiids</taxon>
        <taxon>Lamiales</taxon>
        <taxon>Pedaliaceae</taxon>
        <taxon>Sesamum</taxon>
    </lineage>
</organism>
<keyword evidence="5" id="KW-0732">Signal</keyword>
<dbReference type="PROSITE" id="PS51762">
    <property type="entry name" value="GH16_2"/>
    <property type="match status" value="1"/>
</dbReference>
<comment type="PTM">
    <text evidence="5">Contains at least one intrachain disulfide bond essential for its enzymatic activity.</text>
</comment>
<dbReference type="GO" id="GO:0048046">
    <property type="term" value="C:apoplast"/>
    <property type="evidence" value="ECO:0007669"/>
    <property type="project" value="UniProtKB-SubCell"/>
</dbReference>
<keyword evidence="1 5" id="KW-0808">Transferase</keyword>
<evidence type="ECO:0000256" key="5">
    <source>
        <dbReference type="RuleBase" id="RU361120"/>
    </source>
</evidence>
<dbReference type="EMBL" id="JACGWM010000016">
    <property type="protein sequence ID" value="KAL0321887.1"/>
    <property type="molecule type" value="Genomic_DNA"/>
</dbReference>
<dbReference type="GO" id="GO:0004553">
    <property type="term" value="F:hydrolase activity, hydrolyzing O-glycosyl compounds"/>
    <property type="evidence" value="ECO:0007669"/>
    <property type="project" value="InterPro"/>
</dbReference>
<dbReference type="PANTHER" id="PTHR31062">
    <property type="entry name" value="XYLOGLUCAN ENDOTRANSGLUCOSYLASE/HYDROLASE PROTEIN 8-RELATED"/>
    <property type="match status" value="1"/>
</dbReference>
<keyword evidence="3" id="KW-0325">Glycoprotein</keyword>
<feature type="domain" description="GH16" evidence="6">
    <location>
        <begin position="5"/>
        <end position="195"/>
    </location>
</feature>
<dbReference type="InterPro" id="IPR044791">
    <property type="entry name" value="Beta-glucanase/XTH"/>
</dbReference>
<dbReference type="AlphaFoldDB" id="A0AAW2LRE9"/>
<name>A0AAW2LRE9_9LAMI</name>
<keyword evidence="4 5" id="KW-0326">Glycosidase</keyword>
<evidence type="ECO:0000256" key="3">
    <source>
        <dbReference type="ARBA" id="ARBA00023180"/>
    </source>
</evidence>
<dbReference type="InterPro" id="IPR013320">
    <property type="entry name" value="ConA-like_dom_sf"/>
</dbReference>
<keyword evidence="2 5" id="KW-0378">Hydrolase</keyword>
<gene>
    <name evidence="7" type="ORF">Scaly_2485100</name>
</gene>
<reference evidence="7" key="2">
    <citation type="journal article" date="2024" name="Plant">
        <title>Genomic evolution and insights into agronomic trait innovations of Sesamum species.</title>
        <authorList>
            <person name="Miao H."/>
            <person name="Wang L."/>
            <person name="Qu L."/>
            <person name="Liu H."/>
            <person name="Sun Y."/>
            <person name="Le M."/>
            <person name="Wang Q."/>
            <person name="Wei S."/>
            <person name="Zheng Y."/>
            <person name="Lin W."/>
            <person name="Duan Y."/>
            <person name="Cao H."/>
            <person name="Xiong S."/>
            <person name="Wang X."/>
            <person name="Wei L."/>
            <person name="Li C."/>
            <person name="Ma Q."/>
            <person name="Ju M."/>
            <person name="Zhao R."/>
            <person name="Li G."/>
            <person name="Mu C."/>
            <person name="Tian Q."/>
            <person name="Mei H."/>
            <person name="Zhang T."/>
            <person name="Gao T."/>
            <person name="Zhang H."/>
        </authorList>
    </citation>
    <scope>NUCLEOTIDE SEQUENCE</scope>
    <source>
        <strain evidence="7">KEN8</strain>
    </source>
</reference>
<dbReference type="EC" id="2.4.1.207" evidence="5"/>
<keyword evidence="5" id="KW-0052">Apoplast</keyword>
<dbReference type="InterPro" id="IPR000757">
    <property type="entry name" value="Beta-glucanase-like"/>
</dbReference>
<feature type="signal peptide" evidence="5">
    <location>
        <begin position="1"/>
        <end position="23"/>
    </location>
</feature>
<comment type="caution">
    <text evidence="7">The sequence shown here is derived from an EMBL/GenBank/DDBJ whole genome shotgun (WGS) entry which is preliminary data.</text>
</comment>
<dbReference type="InterPro" id="IPR008263">
    <property type="entry name" value="GH16_AS"/>
</dbReference>
<evidence type="ECO:0000256" key="1">
    <source>
        <dbReference type="ARBA" id="ARBA00022679"/>
    </source>
</evidence>
<protein>
    <recommendedName>
        <fullName evidence="5">Xyloglucan endotransglucosylase/hydrolase</fullName>
        <ecNumber evidence="5">2.4.1.207</ecNumber>
    </recommendedName>
</protein>
<sequence length="214" mass="23991">MKMLSYWKAILTVINCGIIAVHAADFDDLFQASWAPDHIVVQGAQIALSLDSSTGCGFESKNKYLFGKASAQLKLVEGDSAGTVTAFYMASEGPNRDELDFEFLGNVSGEPFLVDDIPIREFPNKEKKGVAYPRSQAMGSFEIDACQLSPDGADDPVVKCGKSGQFWWDKPVVKEVNKQRKRQLKWIRDNFLIYDYCQDVARFTEGILRECLQR</sequence>
<dbReference type="GO" id="GO:0044042">
    <property type="term" value="P:glucan metabolic process"/>
    <property type="evidence" value="ECO:0007669"/>
    <property type="project" value="InterPro"/>
</dbReference>
<dbReference type="InterPro" id="IPR010713">
    <property type="entry name" value="XET_C"/>
</dbReference>
<keyword evidence="5" id="KW-0134">Cell wall</keyword>
<dbReference type="PROSITE" id="PS01034">
    <property type="entry name" value="GH16_1"/>
    <property type="match status" value="1"/>
</dbReference>
<comment type="subcellular location">
    <subcellularLocation>
        <location evidence="5">Secreted</location>
        <location evidence="5">Cell wall</location>
    </subcellularLocation>
    <subcellularLocation>
        <location evidence="5">Secreted</location>
        <location evidence="5">Extracellular space</location>
        <location evidence="5">Apoplast</location>
    </subcellularLocation>
</comment>
<dbReference type="Gene3D" id="2.60.120.200">
    <property type="match status" value="2"/>
</dbReference>